<dbReference type="OrthoDB" id="10381986at2759"/>
<name>A0A7C8V425_ORBOL</name>
<dbReference type="AlphaFoldDB" id="A0A7C8V425"/>
<evidence type="ECO:0000313" key="1">
    <source>
        <dbReference type="EMBL" id="KAF3276346.1"/>
    </source>
</evidence>
<reference evidence="1 2" key="1">
    <citation type="submission" date="2020-01" db="EMBL/GenBank/DDBJ databases">
        <authorList>
            <person name="Palmer J.M."/>
        </authorList>
    </citation>
    <scope>NUCLEOTIDE SEQUENCE [LARGE SCALE GENOMIC DNA]</scope>
    <source>
        <strain evidence="1 2">TWF970</strain>
    </source>
</reference>
<dbReference type="EMBL" id="JAABOJ010000033">
    <property type="protein sequence ID" value="KAF3276346.1"/>
    <property type="molecule type" value="Genomic_DNA"/>
</dbReference>
<gene>
    <name evidence="1" type="ORF">TWF970_006305</name>
</gene>
<accession>A0A7C8V425</accession>
<comment type="caution">
    <text evidence="1">The sequence shown here is derived from an EMBL/GenBank/DDBJ whole genome shotgun (WGS) entry which is preliminary data.</text>
</comment>
<evidence type="ECO:0000313" key="2">
    <source>
        <dbReference type="Proteomes" id="UP000474640"/>
    </source>
</evidence>
<protein>
    <submittedName>
        <fullName evidence="1">Uncharacterized protein</fullName>
    </submittedName>
</protein>
<organism evidence="1 2">
    <name type="scientific">Orbilia oligospora</name>
    <name type="common">Nematode-trapping fungus</name>
    <name type="synonym">Arthrobotrys oligospora</name>
    <dbReference type="NCBI Taxonomy" id="2813651"/>
    <lineage>
        <taxon>Eukaryota</taxon>
        <taxon>Fungi</taxon>
        <taxon>Dikarya</taxon>
        <taxon>Ascomycota</taxon>
        <taxon>Pezizomycotina</taxon>
        <taxon>Orbiliomycetes</taxon>
        <taxon>Orbiliales</taxon>
        <taxon>Orbiliaceae</taxon>
        <taxon>Orbilia</taxon>
    </lineage>
</organism>
<dbReference type="Proteomes" id="UP000474640">
    <property type="component" value="Unassembled WGS sequence"/>
</dbReference>
<proteinExistence type="predicted"/>
<sequence>MRVQIRILDKFVVLNSQKRYKSNKQCHRLRAENKCGVILYRFLLSAKQHLDAVWATNQNPESSEDNTEMEICQRCARRESSESSDEDIGRRNTKRQFWADAGIFEHKKRCWGDHQFYGKADIPEDEATVKSNGALFEKMYSVKRVRVRDMNEPWISNSPPSPDLDSG</sequence>